<dbReference type="Gene3D" id="1.25.40.20">
    <property type="entry name" value="Ankyrin repeat-containing domain"/>
    <property type="match status" value="3"/>
</dbReference>
<dbReference type="EMBL" id="FJVC01000102">
    <property type="protein sequence ID" value="CZT42615.1"/>
    <property type="molecule type" value="Genomic_DNA"/>
</dbReference>
<dbReference type="InterPro" id="IPR036770">
    <property type="entry name" value="Ankyrin_rpt-contain_sf"/>
</dbReference>
<feature type="compositionally biased region" description="Low complexity" evidence="4">
    <location>
        <begin position="738"/>
        <end position="757"/>
    </location>
</feature>
<proteinExistence type="predicted"/>
<keyword evidence="2 3" id="KW-0040">ANK repeat</keyword>
<feature type="region of interest" description="Disordered" evidence="4">
    <location>
        <begin position="1"/>
        <end position="35"/>
    </location>
</feature>
<dbReference type="Proteomes" id="UP000177625">
    <property type="component" value="Unassembled WGS sequence"/>
</dbReference>
<keyword evidence="5" id="KW-0812">Transmembrane</keyword>
<dbReference type="SMART" id="SM00248">
    <property type="entry name" value="ANK"/>
    <property type="match status" value="9"/>
</dbReference>
<dbReference type="Gene3D" id="1.20.58.340">
    <property type="entry name" value="Magnesium transport protein CorA, transmembrane region"/>
    <property type="match status" value="1"/>
</dbReference>
<feature type="compositionally biased region" description="Basic and acidic residues" evidence="4">
    <location>
        <begin position="1"/>
        <end position="11"/>
    </location>
</feature>
<organism evidence="6 7">
    <name type="scientific">Rhynchosporium secalis</name>
    <name type="common">Barley scald fungus</name>
    <dbReference type="NCBI Taxonomy" id="38038"/>
    <lineage>
        <taxon>Eukaryota</taxon>
        <taxon>Fungi</taxon>
        <taxon>Dikarya</taxon>
        <taxon>Ascomycota</taxon>
        <taxon>Pezizomycotina</taxon>
        <taxon>Leotiomycetes</taxon>
        <taxon>Helotiales</taxon>
        <taxon>Ploettnerulaceae</taxon>
        <taxon>Rhynchosporium</taxon>
    </lineage>
</organism>
<gene>
    <name evidence="6" type="ORF">RSE6_02544</name>
</gene>
<keyword evidence="5" id="KW-0472">Membrane</keyword>
<evidence type="ECO:0000313" key="7">
    <source>
        <dbReference type="Proteomes" id="UP000177625"/>
    </source>
</evidence>
<feature type="repeat" description="ANK" evidence="3">
    <location>
        <begin position="164"/>
        <end position="196"/>
    </location>
</feature>
<feature type="compositionally biased region" description="Basic and acidic residues" evidence="4">
    <location>
        <begin position="1601"/>
        <end position="1624"/>
    </location>
</feature>
<feature type="repeat" description="ANK" evidence="3">
    <location>
        <begin position="340"/>
        <end position="372"/>
    </location>
</feature>
<feature type="transmembrane region" description="Helical" evidence="5">
    <location>
        <begin position="1322"/>
        <end position="1341"/>
    </location>
</feature>
<dbReference type="PANTHER" id="PTHR24198:SF165">
    <property type="entry name" value="ANKYRIN REPEAT-CONTAINING PROTEIN-RELATED"/>
    <property type="match status" value="1"/>
</dbReference>
<feature type="transmembrane region" description="Helical" evidence="5">
    <location>
        <begin position="1177"/>
        <end position="1199"/>
    </location>
</feature>
<dbReference type="PANTHER" id="PTHR24198">
    <property type="entry name" value="ANKYRIN REPEAT AND PROTEIN KINASE DOMAIN-CONTAINING PROTEIN"/>
    <property type="match status" value="1"/>
</dbReference>
<dbReference type="Pfam" id="PF12796">
    <property type="entry name" value="Ank_2"/>
    <property type="match status" value="2"/>
</dbReference>
<feature type="region of interest" description="Disordered" evidence="4">
    <location>
        <begin position="724"/>
        <end position="773"/>
    </location>
</feature>
<feature type="compositionally biased region" description="Basic and acidic residues" evidence="4">
    <location>
        <begin position="1364"/>
        <end position="1379"/>
    </location>
</feature>
<keyword evidence="7" id="KW-1185">Reference proteome</keyword>
<feature type="region of interest" description="Disordered" evidence="4">
    <location>
        <begin position="1364"/>
        <end position="1383"/>
    </location>
</feature>
<protein>
    <submittedName>
        <fullName evidence="6">Uncharacterized protein</fullName>
    </submittedName>
</protein>
<feature type="region of interest" description="Disordered" evidence="4">
    <location>
        <begin position="1511"/>
        <end position="1538"/>
    </location>
</feature>
<keyword evidence="5" id="KW-1133">Transmembrane helix</keyword>
<accession>A0A1E1M234</accession>
<sequence length="1624" mass="183169">MASTEHDHRNDVMPSDVPLGREISDQVPSPNPIEFSPEAHIEERALQKITHSAPEEFPSGYAPQDHTIPDIIEPSPAVASLTTASITGPLTSPARKWLTFEGKAGIWQYEPTGTARPKFVDKKAVSRLNDTNEETLLKAVRVGDEEFVATLLDQQVGSEHQDERGRTALLYAAERGSDMIVRMLLEYGANWNVADDSKRTALHLASFNGRDKVVEVLLQHSRIGIEKKDDQGNTALHLAARSGNEIAIQHLLYRRASVQVKTNLGNTPLHLAAKKSLVAVETLLRIVETEVDERNHVERTPLMQACDRPSDRPPSEESENIVKLLLNQRNSADPLARDINGETPLSLAASSGNTAVVKVLVGNGADINTLNIDGNSALFGPAKFGHDETARILLDCGIDSRIINNDLPPGRTALLESARYDKFKVALLILDKWAQNTLESQDLIQSALFEAALYDSSQVARLLIERGANISARGTRSNKTAVEVAKLRGSQRVVALLLENGGQLFSQGPSLGAHVQQISSEAGISLLPPVDSGVDLGFGFKSTIVSFSFDDHENFAMARPPVQSVLYDHNPEAIKTGLEAATNMDSTSKSFRWLHIPGNNPSWVNNLISRMYKECKAPEEAAYYQKKCKHLFGEEMWSRHQYQMSSTSVAHRRFIRPICQQVPMSKTDNSNMMMVLPYFHWETTEGREKMTDVIMEAMKDCIGDISPFATTQLKGLTQALKELERARDPDYQDEQSSDSESGYMSSSYLSDSAVSMKSSDRRSKRSRRSRESEAPVLEIRHDWIDPSEGAKARTPEVVFIRPEEEKRKRRRIEKVIDIARTNRSADDKLILSYMFHETAPMHFRRTLDREFLMTTHQQSFATIRYIILGSLELRLTCCRDVEYYYYTLPTTEARDKDQVITRYFEKTWPGDDKLVLMVDQLWLWILDNDTVVTSFPQRWNKAGKPGERDPDPSNASDIVEGILRHVAKTDRRPLESAFDLAELIASKCVGTMFEHPDVANEKLRFSEFFEISIGNVTNEESKMFDEFTDLSERLATGDNHTADLDMLFNISRETKLIKEIKDIRDELYIISTVLYDQERVLVDMDTTVRAIKHGKIDEAAESKENYSGSHQKARKYHSLVESVRRHIETVKGLDKQAEKTYLSLNDLLDLKQKQANVSEARSQRQQAQETARQGQTLMLFTVITVFFLPLSFLTTFFQLDIADYVRNGQGQLSLAYVSEITFPITALVVTVSLFLAFRINPAEIAKKALTSTWHILIKAAGILLFLLVLPLIFILAFAFSSKGGRQNSRMHTGEEEETYSRYGRSSVSHYPRKSRNRRGTSMSRMAVAMASVAGLIAIFGLRRKAGARDRRDPMEVIEEGRCRRSYSRGEKHDAEERSRSRLRHSFPPARRGSVIIVEELSTASRRAARRGSHSHAAPPKNGLINIFGAMFGILRKGTERTETVEQWYGFHPAPKTRVMWPPWAWFRKKPDPTRRATREIYVHRPKRKSGLGQRLAGLLALAALCCGLSRRNPPRRDMSPNSTSYQTWSTRTSNSGTGIEPRVPIKIGVWKRVVAWLTAIWGRLLGIFKGKPEQTGAGSRSSDESGTTRSVRRRRDSIAGSDRESRRSRRSDRITVERRSSLRR</sequence>
<keyword evidence="1" id="KW-0677">Repeat</keyword>
<evidence type="ECO:0000256" key="4">
    <source>
        <dbReference type="SAM" id="MobiDB-lite"/>
    </source>
</evidence>
<evidence type="ECO:0000313" key="6">
    <source>
        <dbReference type="EMBL" id="CZT42615.1"/>
    </source>
</evidence>
<dbReference type="PROSITE" id="PS50297">
    <property type="entry name" value="ANK_REP_REGION"/>
    <property type="match status" value="4"/>
</dbReference>
<feature type="compositionally biased region" description="Polar residues" evidence="4">
    <location>
        <begin position="1519"/>
        <end position="1537"/>
    </location>
</feature>
<dbReference type="Pfam" id="PF00023">
    <property type="entry name" value="Ank"/>
    <property type="match status" value="2"/>
</dbReference>
<dbReference type="PROSITE" id="PS50088">
    <property type="entry name" value="ANK_REPEAT"/>
    <property type="match status" value="4"/>
</dbReference>
<evidence type="ECO:0000256" key="3">
    <source>
        <dbReference type="PROSITE-ProRule" id="PRU00023"/>
    </source>
</evidence>
<feature type="transmembrane region" description="Helical" evidence="5">
    <location>
        <begin position="1259"/>
        <end position="1280"/>
    </location>
</feature>
<evidence type="ECO:0000256" key="2">
    <source>
        <dbReference type="ARBA" id="ARBA00023043"/>
    </source>
</evidence>
<feature type="compositionally biased region" description="Polar residues" evidence="4">
    <location>
        <begin position="1576"/>
        <end position="1589"/>
    </location>
</feature>
<feature type="transmembrane region" description="Helical" evidence="5">
    <location>
        <begin position="1220"/>
        <end position="1239"/>
    </location>
</feature>
<evidence type="ECO:0000256" key="5">
    <source>
        <dbReference type="SAM" id="Phobius"/>
    </source>
</evidence>
<dbReference type="InterPro" id="IPR002110">
    <property type="entry name" value="Ankyrin_rpt"/>
</dbReference>
<feature type="repeat" description="ANK" evidence="3">
    <location>
        <begin position="231"/>
        <end position="263"/>
    </location>
</feature>
<name>A0A1E1M234_RHYSE</name>
<feature type="region of interest" description="Disordered" evidence="4">
    <location>
        <begin position="1284"/>
        <end position="1321"/>
    </location>
</feature>
<evidence type="ECO:0000256" key="1">
    <source>
        <dbReference type="ARBA" id="ARBA00022737"/>
    </source>
</evidence>
<feature type="region of interest" description="Disordered" evidence="4">
    <location>
        <begin position="1572"/>
        <end position="1624"/>
    </location>
</feature>
<reference evidence="7" key="1">
    <citation type="submission" date="2016-03" db="EMBL/GenBank/DDBJ databases">
        <authorList>
            <person name="Guldener U."/>
        </authorList>
    </citation>
    <scope>NUCLEOTIDE SEQUENCE [LARGE SCALE GENOMIC DNA]</scope>
</reference>
<feature type="repeat" description="ANK" evidence="3">
    <location>
        <begin position="197"/>
        <end position="221"/>
    </location>
</feature>
<dbReference type="SUPFAM" id="SSF48403">
    <property type="entry name" value="Ankyrin repeat"/>
    <property type="match status" value="1"/>
</dbReference>
<dbReference type="PRINTS" id="PR01415">
    <property type="entry name" value="ANKYRIN"/>
</dbReference>